<evidence type="ECO:0000313" key="2">
    <source>
        <dbReference type="EMBL" id="KAJ3666253.1"/>
    </source>
</evidence>
<organism evidence="2 3">
    <name type="scientific">Zophobas morio</name>
    <dbReference type="NCBI Taxonomy" id="2755281"/>
    <lineage>
        <taxon>Eukaryota</taxon>
        <taxon>Metazoa</taxon>
        <taxon>Ecdysozoa</taxon>
        <taxon>Arthropoda</taxon>
        <taxon>Hexapoda</taxon>
        <taxon>Insecta</taxon>
        <taxon>Pterygota</taxon>
        <taxon>Neoptera</taxon>
        <taxon>Endopterygota</taxon>
        <taxon>Coleoptera</taxon>
        <taxon>Polyphaga</taxon>
        <taxon>Cucujiformia</taxon>
        <taxon>Tenebrionidae</taxon>
        <taxon>Zophobas</taxon>
    </lineage>
</organism>
<gene>
    <name evidence="2" type="ORF">Zmor_001706</name>
</gene>
<comment type="caution">
    <text evidence="2">The sequence shown here is derived from an EMBL/GenBank/DDBJ whole genome shotgun (WGS) entry which is preliminary data.</text>
</comment>
<evidence type="ECO:0000313" key="3">
    <source>
        <dbReference type="Proteomes" id="UP001168821"/>
    </source>
</evidence>
<name>A0AA38IZI4_9CUCU</name>
<dbReference type="AlphaFoldDB" id="A0AA38IZI4"/>
<protein>
    <submittedName>
        <fullName evidence="2">Uncharacterized protein</fullName>
    </submittedName>
</protein>
<reference evidence="2" key="1">
    <citation type="journal article" date="2023" name="G3 (Bethesda)">
        <title>Whole genome assemblies of Zophobas morio and Tenebrio molitor.</title>
        <authorList>
            <person name="Kaur S."/>
            <person name="Stinson S.A."/>
            <person name="diCenzo G.C."/>
        </authorList>
    </citation>
    <scope>NUCLEOTIDE SEQUENCE</scope>
    <source>
        <strain evidence="2">QUZm001</strain>
    </source>
</reference>
<dbReference type="Proteomes" id="UP001168821">
    <property type="component" value="Unassembled WGS sequence"/>
</dbReference>
<proteinExistence type="predicted"/>
<evidence type="ECO:0000256" key="1">
    <source>
        <dbReference type="SAM" id="MobiDB-lite"/>
    </source>
</evidence>
<feature type="region of interest" description="Disordered" evidence="1">
    <location>
        <begin position="1"/>
        <end position="22"/>
    </location>
</feature>
<feature type="compositionally biased region" description="Basic and acidic residues" evidence="1">
    <location>
        <begin position="1"/>
        <end position="10"/>
    </location>
</feature>
<keyword evidence="3" id="KW-1185">Reference proteome</keyword>
<sequence>MRPRCPEKFASRSFSPLPPSPLDSPLRPVLGSGLPLIFLKFPPVASPSHSPLLSSWESLPLTTPLFLSARASPAAPLLLSIPRGDRDLHYLGLSLEFPYPHSLPRRLIETSFPPLLISPFLFPPENSPSPLPQSISSFLPRRPFESKVSFPPPYPSFLPS</sequence>
<dbReference type="EMBL" id="JALNTZ010000001">
    <property type="protein sequence ID" value="KAJ3666253.1"/>
    <property type="molecule type" value="Genomic_DNA"/>
</dbReference>
<accession>A0AA38IZI4</accession>